<evidence type="ECO:0000256" key="2">
    <source>
        <dbReference type="SAM" id="Phobius"/>
    </source>
</evidence>
<dbReference type="EMBL" id="CASHTH010002944">
    <property type="protein sequence ID" value="CAI8037518.1"/>
    <property type="molecule type" value="Genomic_DNA"/>
</dbReference>
<sequence>MFDGGGVPIDHYIIQVDNGTQLETPGPTYSFDIMYNTTLSVNISAHNCAGYSDFFRVEIEYNEDETFSSKSIVPSTDSVVHRSPSMTQSPTTQSPSSDFSVVTIVVPAVLACALTVITIHSIVITLLIIYRHRTNKNRQQEKCDVVENSAYGVHVQGSAGDRLEPDYNMENNPLYEMRILSNEGHSHKTQTPAPVPVYETVDSVAF</sequence>
<dbReference type="AlphaFoldDB" id="A0AA35SY42"/>
<protein>
    <submittedName>
        <fullName evidence="3">Uncharacterized protein</fullName>
    </submittedName>
</protein>
<feature type="compositionally biased region" description="Low complexity" evidence="1">
    <location>
        <begin position="83"/>
        <end position="96"/>
    </location>
</feature>
<dbReference type="Proteomes" id="UP001174909">
    <property type="component" value="Unassembled WGS sequence"/>
</dbReference>
<keyword evidence="2" id="KW-0812">Transmembrane</keyword>
<reference evidence="3" key="1">
    <citation type="submission" date="2023-03" db="EMBL/GenBank/DDBJ databases">
        <authorList>
            <person name="Steffen K."/>
            <person name="Cardenas P."/>
        </authorList>
    </citation>
    <scope>NUCLEOTIDE SEQUENCE</scope>
</reference>
<comment type="caution">
    <text evidence="3">The sequence shown here is derived from an EMBL/GenBank/DDBJ whole genome shotgun (WGS) entry which is preliminary data.</text>
</comment>
<organism evidence="3 4">
    <name type="scientific">Geodia barretti</name>
    <name type="common">Barrett's horny sponge</name>
    <dbReference type="NCBI Taxonomy" id="519541"/>
    <lineage>
        <taxon>Eukaryota</taxon>
        <taxon>Metazoa</taxon>
        <taxon>Porifera</taxon>
        <taxon>Demospongiae</taxon>
        <taxon>Heteroscleromorpha</taxon>
        <taxon>Tetractinellida</taxon>
        <taxon>Astrophorina</taxon>
        <taxon>Geodiidae</taxon>
        <taxon>Geodia</taxon>
    </lineage>
</organism>
<evidence type="ECO:0000313" key="3">
    <source>
        <dbReference type="EMBL" id="CAI8037518.1"/>
    </source>
</evidence>
<feature type="region of interest" description="Disordered" evidence="1">
    <location>
        <begin position="77"/>
        <end position="96"/>
    </location>
</feature>
<keyword evidence="2" id="KW-1133">Transmembrane helix</keyword>
<accession>A0AA35SY42</accession>
<name>A0AA35SY42_GEOBA</name>
<evidence type="ECO:0000313" key="4">
    <source>
        <dbReference type="Proteomes" id="UP001174909"/>
    </source>
</evidence>
<feature type="transmembrane region" description="Helical" evidence="2">
    <location>
        <begin position="104"/>
        <end position="130"/>
    </location>
</feature>
<gene>
    <name evidence="3" type="ORF">GBAR_LOCUS20982</name>
</gene>
<keyword evidence="2" id="KW-0472">Membrane</keyword>
<proteinExistence type="predicted"/>
<keyword evidence="4" id="KW-1185">Reference proteome</keyword>
<evidence type="ECO:0000256" key="1">
    <source>
        <dbReference type="SAM" id="MobiDB-lite"/>
    </source>
</evidence>